<dbReference type="AlphaFoldDB" id="A0A6A6Q7V6"/>
<evidence type="ECO:0000313" key="3">
    <source>
        <dbReference type="Proteomes" id="UP000799767"/>
    </source>
</evidence>
<accession>A0A6A6Q7V6</accession>
<name>A0A6A6Q7V6_9PEZI</name>
<evidence type="ECO:0000256" key="1">
    <source>
        <dbReference type="SAM" id="MobiDB-lite"/>
    </source>
</evidence>
<dbReference type="OrthoDB" id="3902330at2759"/>
<feature type="region of interest" description="Disordered" evidence="1">
    <location>
        <begin position="134"/>
        <end position="157"/>
    </location>
</feature>
<keyword evidence="3" id="KW-1185">Reference proteome</keyword>
<evidence type="ECO:0000313" key="2">
    <source>
        <dbReference type="EMBL" id="KAF2487733.1"/>
    </source>
</evidence>
<dbReference type="RefSeq" id="XP_033594302.1">
    <property type="nucleotide sequence ID" value="XM_033735094.1"/>
</dbReference>
<reference evidence="2" key="1">
    <citation type="journal article" date="2020" name="Stud. Mycol.">
        <title>101 Dothideomycetes genomes: a test case for predicting lifestyles and emergence of pathogens.</title>
        <authorList>
            <person name="Haridas S."/>
            <person name="Albert R."/>
            <person name="Binder M."/>
            <person name="Bloem J."/>
            <person name="Labutti K."/>
            <person name="Salamov A."/>
            <person name="Andreopoulos B."/>
            <person name="Baker S."/>
            <person name="Barry K."/>
            <person name="Bills G."/>
            <person name="Bluhm B."/>
            <person name="Cannon C."/>
            <person name="Castanera R."/>
            <person name="Culley D."/>
            <person name="Daum C."/>
            <person name="Ezra D."/>
            <person name="Gonzalez J."/>
            <person name="Henrissat B."/>
            <person name="Kuo A."/>
            <person name="Liang C."/>
            <person name="Lipzen A."/>
            <person name="Lutzoni F."/>
            <person name="Magnuson J."/>
            <person name="Mondo S."/>
            <person name="Nolan M."/>
            <person name="Ohm R."/>
            <person name="Pangilinan J."/>
            <person name="Park H.-J."/>
            <person name="Ramirez L."/>
            <person name="Alfaro M."/>
            <person name="Sun H."/>
            <person name="Tritt A."/>
            <person name="Yoshinaga Y."/>
            <person name="Zwiers L.-H."/>
            <person name="Turgeon B."/>
            <person name="Goodwin S."/>
            <person name="Spatafora J."/>
            <person name="Crous P."/>
            <person name="Grigoriev I."/>
        </authorList>
    </citation>
    <scope>NUCLEOTIDE SEQUENCE</scope>
    <source>
        <strain evidence="2">CBS 113389</strain>
    </source>
</reference>
<dbReference type="Proteomes" id="UP000799767">
    <property type="component" value="Unassembled WGS sequence"/>
</dbReference>
<proteinExistence type="predicted"/>
<organism evidence="2 3">
    <name type="scientific">Neohortaea acidophila</name>
    <dbReference type="NCBI Taxonomy" id="245834"/>
    <lineage>
        <taxon>Eukaryota</taxon>
        <taxon>Fungi</taxon>
        <taxon>Dikarya</taxon>
        <taxon>Ascomycota</taxon>
        <taxon>Pezizomycotina</taxon>
        <taxon>Dothideomycetes</taxon>
        <taxon>Dothideomycetidae</taxon>
        <taxon>Mycosphaerellales</taxon>
        <taxon>Teratosphaeriaceae</taxon>
        <taxon>Neohortaea</taxon>
    </lineage>
</organism>
<dbReference type="EMBL" id="MU001631">
    <property type="protein sequence ID" value="KAF2487733.1"/>
    <property type="molecule type" value="Genomic_DNA"/>
</dbReference>
<gene>
    <name evidence="2" type="ORF">BDY17DRAFT_307082</name>
</gene>
<dbReference type="GeneID" id="54476096"/>
<sequence length="508" mass="56477">MLDEQLSHDIGRTLDRANIQRPSSNYVLYPTGTPPKPGLPPAPFYGPTAPYELPAWNFANEFPPLPSRNWHPTPLHPHLPSWCPELPSFTRQRLTWNDLPLFFDLSALPDKGVPSKPPPSRCQDVQLWQPRSYPEPKKQSRFFPPPAPVKPKMKSPSHACKLHSLDRGVEHDTPTCPPKLTNATNLESELAASNSTPANLWHILTTCPPPASRYNTLYHPWNPIYAAPYGTFDHRLEAIGRPIELANTDLPFVQSNSLTGLANSQADFPLPHVDDLALIFDTSPPVNEPTRLNEPMVDPYYPSNHEADLASLPPLPPSPEPEVALPVLAVNIPATSFYPGGHVYPGGHEVSDSGPQQIDAHFRSEEALFKPPAALPSVAPAPVPSPISEDGEILDVALCLQMVGRDAEENCRAQSSNEAETSLSTSVVLVDDGWDIFDEEADESWDWREDTFCEAWEAEWGVFVTGEDSGYESEGVDGCEEEDAVWVQRWRWECGIEREPSWMAHVAW</sequence>
<protein>
    <submittedName>
        <fullName evidence="2">Uncharacterized protein</fullName>
    </submittedName>
</protein>